<organism evidence="9 10">
    <name type="scientific">Herbihabitans rhizosphaerae</name>
    <dbReference type="NCBI Taxonomy" id="1872711"/>
    <lineage>
        <taxon>Bacteria</taxon>
        <taxon>Bacillati</taxon>
        <taxon>Actinomycetota</taxon>
        <taxon>Actinomycetes</taxon>
        <taxon>Pseudonocardiales</taxon>
        <taxon>Pseudonocardiaceae</taxon>
        <taxon>Herbihabitans</taxon>
    </lineage>
</organism>
<dbReference type="GO" id="GO:0003677">
    <property type="term" value="F:DNA binding"/>
    <property type="evidence" value="ECO:0007669"/>
    <property type="project" value="UniProtKB-KW"/>
</dbReference>
<dbReference type="InterPro" id="IPR007627">
    <property type="entry name" value="RNA_pol_sigma70_r2"/>
</dbReference>
<name>A0A4Q7KXL5_9PSEU</name>
<gene>
    <name evidence="9" type="ORF">EV193_103719</name>
</gene>
<evidence type="ECO:0000256" key="6">
    <source>
        <dbReference type="SAM" id="MobiDB-lite"/>
    </source>
</evidence>
<dbReference type="SUPFAM" id="SSF88659">
    <property type="entry name" value="Sigma3 and sigma4 domains of RNA polymerase sigma factors"/>
    <property type="match status" value="1"/>
</dbReference>
<evidence type="ECO:0000256" key="5">
    <source>
        <dbReference type="ARBA" id="ARBA00023163"/>
    </source>
</evidence>
<keyword evidence="3" id="KW-0731">Sigma factor</keyword>
<feature type="domain" description="RNA polymerase sigma-70 region 2" evidence="7">
    <location>
        <begin position="20"/>
        <end position="79"/>
    </location>
</feature>
<evidence type="ECO:0000313" key="9">
    <source>
        <dbReference type="EMBL" id="RZS41396.1"/>
    </source>
</evidence>
<dbReference type="NCBIfam" id="TIGR02937">
    <property type="entry name" value="sigma70-ECF"/>
    <property type="match status" value="1"/>
</dbReference>
<evidence type="ECO:0000259" key="7">
    <source>
        <dbReference type="Pfam" id="PF04542"/>
    </source>
</evidence>
<dbReference type="InterPro" id="IPR013249">
    <property type="entry name" value="RNA_pol_sigma70_r4_t2"/>
</dbReference>
<dbReference type="PANTHER" id="PTHR43133:SF50">
    <property type="entry name" value="ECF RNA POLYMERASE SIGMA FACTOR SIGM"/>
    <property type="match status" value="1"/>
</dbReference>
<feature type="domain" description="RNA polymerase sigma factor 70 region 4 type 2" evidence="8">
    <location>
        <begin position="109"/>
        <end position="161"/>
    </location>
</feature>
<reference evidence="9 10" key="1">
    <citation type="submission" date="2019-02" db="EMBL/GenBank/DDBJ databases">
        <title>Genomic Encyclopedia of Type Strains, Phase IV (KMG-IV): sequencing the most valuable type-strain genomes for metagenomic binning, comparative biology and taxonomic classification.</title>
        <authorList>
            <person name="Goeker M."/>
        </authorList>
    </citation>
    <scope>NUCLEOTIDE SEQUENCE [LARGE SCALE GENOMIC DNA]</scope>
    <source>
        <strain evidence="9 10">DSM 101727</strain>
    </source>
</reference>
<evidence type="ECO:0000256" key="2">
    <source>
        <dbReference type="ARBA" id="ARBA00023015"/>
    </source>
</evidence>
<keyword evidence="4" id="KW-0238">DNA-binding</keyword>
<evidence type="ECO:0000256" key="1">
    <source>
        <dbReference type="ARBA" id="ARBA00010641"/>
    </source>
</evidence>
<accession>A0A4Q7KXL5</accession>
<dbReference type="InterPro" id="IPR014325">
    <property type="entry name" value="RNA_pol_sigma-E_actinobac"/>
</dbReference>
<evidence type="ECO:0000313" key="10">
    <source>
        <dbReference type="Proteomes" id="UP000294257"/>
    </source>
</evidence>
<dbReference type="RefSeq" id="WP_130344314.1">
    <property type="nucleotide sequence ID" value="NZ_SGWQ01000003.1"/>
</dbReference>
<dbReference type="Pfam" id="PF04542">
    <property type="entry name" value="Sigma70_r2"/>
    <property type="match status" value="1"/>
</dbReference>
<dbReference type="EMBL" id="SGWQ01000003">
    <property type="protein sequence ID" value="RZS41396.1"/>
    <property type="molecule type" value="Genomic_DNA"/>
</dbReference>
<sequence length="181" mass="20870">MGSADDAAFRDFASSQAIPLRRNAFLLCGDWHLADDLMQRTLIKVYRSWSRIDEREHLGSYARTVLLRTWLDERRRPWRRRERSERDVPDTADPGPDPDALAGRRAEHQRVYRALREVPPRQRAVLVLRYLEELSVAETAEAMRCSEGTVKSQTARGLAAMRQHLAGDDVMWPAEPEGMSR</sequence>
<keyword evidence="2" id="KW-0805">Transcription regulation</keyword>
<dbReference type="InterPro" id="IPR013324">
    <property type="entry name" value="RNA_pol_sigma_r3/r4-like"/>
</dbReference>
<evidence type="ECO:0000259" key="8">
    <source>
        <dbReference type="Pfam" id="PF08281"/>
    </source>
</evidence>
<dbReference type="GO" id="GO:0016987">
    <property type="term" value="F:sigma factor activity"/>
    <property type="evidence" value="ECO:0007669"/>
    <property type="project" value="UniProtKB-KW"/>
</dbReference>
<protein>
    <submittedName>
        <fullName evidence="9">RNA polymerase sigma-70 factor (Sigma-E family)</fullName>
    </submittedName>
</protein>
<keyword evidence="10" id="KW-1185">Reference proteome</keyword>
<dbReference type="OrthoDB" id="3688906at2"/>
<dbReference type="Gene3D" id="1.10.1740.10">
    <property type="match status" value="1"/>
</dbReference>
<comment type="similarity">
    <text evidence="1">Belongs to the sigma-70 factor family. ECF subfamily.</text>
</comment>
<dbReference type="InterPro" id="IPR013325">
    <property type="entry name" value="RNA_pol_sigma_r2"/>
</dbReference>
<evidence type="ECO:0000256" key="3">
    <source>
        <dbReference type="ARBA" id="ARBA00023082"/>
    </source>
</evidence>
<dbReference type="InterPro" id="IPR014284">
    <property type="entry name" value="RNA_pol_sigma-70_dom"/>
</dbReference>
<dbReference type="Proteomes" id="UP000294257">
    <property type="component" value="Unassembled WGS sequence"/>
</dbReference>
<dbReference type="GO" id="GO:0006352">
    <property type="term" value="P:DNA-templated transcription initiation"/>
    <property type="evidence" value="ECO:0007669"/>
    <property type="project" value="InterPro"/>
</dbReference>
<dbReference type="Pfam" id="PF08281">
    <property type="entry name" value="Sigma70_r4_2"/>
    <property type="match status" value="1"/>
</dbReference>
<dbReference type="Gene3D" id="1.10.10.10">
    <property type="entry name" value="Winged helix-like DNA-binding domain superfamily/Winged helix DNA-binding domain"/>
    <property type="match status" value="1"/>
</dbReference>
<feature type="region of interest" description="Disordered" evidence="6">
    <location>
        <begin position="81"/>
        <end position="106"/>
    </location>
</feature>
<dbReference type="SUPFAM" id="SSF88946">
    <property type="entry name" value="Sigma2 domain of RNA polymerase sigma factors"/>
    <property type="match status" value="1"/>
</dbReference>
<feature type="compositionally biased region" description="Low complexity" evidence="6">
    <location>
        <begin position="91"/>
        <end position="101"/>
    </location>
</feature>
<dbReference type="InterPro" id="IPR039425">
    <property type="entry name" value="RNA_pol_sigma-70-like"/>
</dbReference>
<proteinExistence type="inferred from homology"/>
<comment type="caution">
    <text evidence="9">The sequence shown here is derived from an EMBL/GenBank/DDBJ whole genome shotgun (WGS) entry which is preliminary data.</text>
</comment>
<keyword evidence="5" id="KW-0804">Transcription</keyword>
<dbReference type="CDD" id="cd06171">
    <property type="entry name" value="Sigma70_r4"/>
    <property type="match status" value="1"/>
</dbReference>
<dbReference type="PANTHER" id="PTHR43133">
    <property type="entry name" value="RNA POLYMERASE ECF-TYPE SIGMA FACTO"/>
    <property type="match status" value="1"/>
</dbReference>
<dbReference type="AlphaFoldDB" id="A0A4Q7KXL5"/>
<dbReference type="NCBIfam" id="TIGR02983">
    <property type="entry name" value="SigE-fam_strep"/>
    <property type="match status" value="1"/>
</dbReference>
<evidence type="ECO:0000256" key="4">
    <source>
        <dbReference type="ARBA" id="ARBA00023125"/>
    </source>
</evidence>
<dbReference type="InterPro" id="IPR036388">
    <property type="entry name" value="WH-like_DNA-bd_sf"/>
</dbReference>